<evidence type="ECO:0000313" key="4">
    <source>
        <dbReference type="EMBL" id="TVY40541.1"/>
    </source>
</evidence>
<dbReference type="GO" id="GO:0034044">
    <property type="term" value="C:exomer complex"/>
    <property type="evidence" value="ECO:0007669"/>
    <property type="project" value="TreeGrafter"/>
</dbReference>
<dbReference type="InterPro" id="IPR036116">
    <property type="entry name" value="FN3_sf"/>
</dbReference>
<feature type="compositionally biased region" description="Polar residues" evidence="1">
    <location>
        <begin position="376"/>
        <end position="389"/>
    </location>
</feature>
<evidence type="ECO:0000259" key="3">
    <source>
        <dbReference type="PROSITE" id="PS50853"/>
    </source>
</evidence>
<keyword evidence="5" id="KW-1185">Reference proteome</keyword>
<feature type="compositionally biased region" description="Basic and acidic residues" evidence="1">
    <location>
        <begin position="357"/>
        <end position="369"/>
    </location>
</feature>
<dbReference type="GO" id="GO:0046983">
    <property type="term" value="F:protein dimerization activity"/>
    <property type="evidence" value="ECO:0007669"/>
    <property type="project" value="InterPro"/>
</dbReference>
<dbReference type="InterPro" id="IPR031669">
    <property type="entry name" value="Fn3_2"/>
</dbReference>
<feature type="domain" description="BRCT" evidence="2">
    <location>
        <begin position="163"/>
        <end position="251"/>
    </location>
</feature>
<dbReference type="GO" id="GO:0005802">
    <property type="term" value="C:trans-Golgi network"/>
    <property type="evidence" value="ECO:0007669"/>
    <property type="project" value="TreeGrafter"/>
</dbReference>
<feature type="compositionally biased region" description="Acidic residues" evidence="1">
    <location>
        <begin position="311"/>
        <end position="326"/>
    </location>
</feature>
<dbReference type="CDD" id="cd00063">
    <property type="entry name" value="FN3"/>
    <property type="match status" value="1"/>
</dbReference>
<gene>
    <name evidence="4" type="primary">CHS5</name>
    <name evidence="4" type="ORF">LOCC1_G007052</name>
</gene>
<dbReference type="InterPro" id="IPR031673">
    <property type="entry name" value="Chs5_N"/>
</dbReference>
<dbReference type="CDD" id="cd17742">
    <property type="entry name" value="BRCT_CHS5_like"/>
    <property type="match status" value="1"/>
</dbReference>
<protein>
    <submittedName>
        <fullName evidence="4">Chitin biosynthesis protein</fullName>
    </submittedName>
</protein>
<dbReference type="PROSITE" id="PS50172">
    <property type="entry name" value="BRCT"/>
    <property type="match status" value="1"/>
</dbReference>
<dbReference type="PANTHER" id="PTHR47351:SF1">
    <property type="entry name" value="CHITIN BIOSYNTHESIS PROTEIN CHS5"/>
    <property type="match status" value="1"/>
</dbReference>
<dbReference type="InterPro" id="IPR052827">
    <property type="entry name" value="CHS_Export/Cell_Fusion_Reg"/>
</dbReference>
<dbReference type="PANTHER" id="PTHR47351">
    <property type="entry name" value="CHITIN BIOSYNTHESIS PROTEIN CHS5"/>
    <property type="match status" value="1"/>
</dbReference>
<dbReference type="GO" id="GO:0000747">
    <property type="term" value="P:conjugation with cellular fusion"/>
    <property type="evidence" value="ECO:0007669"/>
    <property type="project" value="TreeGrafter"/>
</dbReference>
<evidence type="ECO:0000259" key="2">
    <source>
        <dbReference type="PROSITE" id="PS50172"/>
    </source>
</evidence>
<dbReference type="SUPFAM" id="SSF49265">
    <property type="entry name" value="Fibronectin type III"/>
    <property type="match status" value="1"/>
</dbReference>
<feature type="domain" description="Fibronectin type-III" evidence="3">
    <location>
        <begin position="75"/>
        <end position="169"/>
    </location>
</feature>
<dbReference type="EMBL" id="QGMI01000449">
    <property type="protein sequence ID" value="TVY40541.1"/>
    <property type="molecule type" value="Genomic_DNA"/>
</dbReference>
<dbReference type="PROSITE" id="PS50853">
    <property type="entry name" value="FN3"/>
    <property type="match status" value="1"/>
</dbReference>
<dbReference type="SUPFAM" id="SSF52113">
    <property type="entry name" value="BRCT domain"/>
    <property type="match status" value="1"/>
</dbReference>
<dbReference type="Proteomes" id="UP000443090">
    <property type="component" value="Unassembled WGS sequence"/>
</dbReference>
<evidence type="ECO:0000313" key="5">
    <source>
        <dbReference type="Proteomes" id="UP000443090"/>
    </source>
</evidence>
<dbReference type="Gene3D" id="2.60.40.10">
    <property type="entry name" value="Immunoglobulins"/>
    <property type="match status" value="1"/>
</dbReference>
<evidence type="ECO:0000256" key="1">
    <source>
        <dbReference type="SAM" id="MobiDB-lite"/>
    </source>
</evidence>
<feature type="compositionally biased region" description="Polar residues" evidence="1">
    <location>
        <begin position="280"/>
        <end position="297"/>
    </location>
</feature>
<dbReference type="InterPro" id="IPR001357">
    <property type="entry name" value="BRCT_dom"/>
</dbReference>
<reference evidence="4 5" key="1">
    <citation type="submission" date="2018-05" db="EMBL/GenBank/DDBJ databases">
        <title>Genome sequencing and assembly of the regulated plant pathogen Lachnellula willkommii and related sister species for the development of diagnostic species identification markers.</title>
        <authorList>
            <person name="Giroux E."/>
            <person name="Bilodeau G."/>
        </authorList>
    </citation>
    <scope>NUCLEOTIDE SEQUENCE [LARGE SCALE GENOMIC DNA]</scope>
    <source>
        <strain evidence="4 5">CBS 160.35</strain>
    </source>
</reference>
<feature type="compositionally biased region" description="Basic and acidic residues" evidence="1">
    <location>
        <begin position="327"/>
        <end position="345"/>
    </location>
</feature>
<accession>A0A8H8UDW3</accession>
<dbReference type="GO" id="GO:0006893">
    <property type="term" value="P:Golgi to plasma membrane transport"/>
    <property type="evidence" value="ECO:0007669"/>
    <property type="project" value="TreeGrafter"/>
</dbReference>
<dbReference type="FunFam" id="2.60.40.10:FF:000453">
    <property type="entry name" value="Chitin biosynthesis protein CHS5"/>
    <property type="match status" value="1"/>
</dbReference>
<dbReference type="OrthoDB" id="245697at2759"/>
<sequence length="389" mass="42557">MLISLTVGKVDAGVAVLLTQDKRLIEFPSILLPPNISSGSIVDITVSRNFISEQKSQSAFLTLQESIYTSFGESEPLPPILRCKNATQTSVVLEWDPIELATADCISLSLFRNGQKAGNIPRPTSMRTTKISGLAVDTEYTFHLVLRTSAGTFSSEKVVVKTHKMTDLSGITITPGILPAQLRDSLTKAVERIGAKLADTVRIDTTHFVTTEGRGIAWEKAVEMNIPVVRPEWVEGCERGGRIVGVRQYYLDADPRQRQIAEQHVTTQQQQPAEQKAQESSLPSPAAEQQTNGSQAVPPSPPAKDVPKEEDSSDDSEEDEDQDGEEEKSAVQDEQKVRTEDRELQKVAIHPAPAPEEQEKEKEKDKEVTEEGGSGTVTPGQSSFQDVAL</sequence>
<dbReference type="CDD" id="cd13945">
    <property type="entry name" value="Chs5_N"/>
    <property type="match status" value="1"/>
</dbReference>
<comment type="caution">
    <text evidence="4">The sequence shown here is derived from an EMBL/GenBank/DDBJ whole genome shotgun (WGS) entry which is preliminary data.</text>
</comment>
<dbReference type="InterPro" id="IPR036420">
    <property type="entry name" value="BRCT_dom_sf"/>
</dbReference>
<dbReference type="Gene3D" id="3.40.50.10190">
    <property type="entry name" value="BRCT domain"/>
    <property type="match status" value="1"/>
</dbReference>
<proteinExistence type="predicted"/>
<feature type="region of interest" description="Disordered" evidence="1">
    <location>
        <begin position="262"/>
        <end position="389"/>
    </location>
</feature>
<dbReference type="InterPro" id="IPR013783">
    <property type="entry name" value="Ig-like_fold"/>
</dbReference>
<dbReference type="InterPro" id="IPR003961">
    <property type="entry name" value="FN3_dom"/>
</dbReference>
<dbReference type="AlphaFoldDB" id="A0A8H8UDW3"/>
<dbReference type="Pfam" id="PF12738">
    <property type="entry name" value="PTCB-BRCT"/>
    <property type="match status" value="1"/>
</dbReference>
<dbReference type="Gene3D" id="6.20.120.50">
    <property type="match status" value="1"/>
</dbReference>
<dbReference type="Pfam" id="PF16892">
    <property type="entry name" value="CHS5_N"/>
    <property type="match status" value="1"/>
</dbReference>
<feature type="compositionally biased region" description="Low complexity" evidence="1">
    <location>
        <begin position="262"/>
        <end position="279"/>
    </location>
</feature>
<organism evidence="4 5">
    <name type="scientific">Lachnellula occidentalis</name>
    <dbReference type="NCBI Taxonomy" id="215460"/>
    <lineage>
        <taxon>Eukaryota</taxon>
        <taxon>Fungi</taxon>
        <taxon>Dikarya</taxon>
        <taxon>Ascomycota</taxon>
        <taxon>Pezizomycotina</taxon>
        <taxon>Leotiomycetes</taxon>
        <taxon>Helotiales</taxon>
        <taxon>Lachnaceae</taxon>
        <taxon>Lachnellula</taxon>
    </lineage>
</organism>
<dbReference type="SMART" id="SM00292">
    <property type="entry name" value="BRCT"/>
    <property type="match status" value="1"/>
</dbReference>
<dbReference type="Pfam" id="PF16893">
    <property type="entry name" value="fn3_2"/>
    <property type="match status" value="1"/>
</dbReference>
<name>A0A8H8UDW3_9HELO</name>